<sequence length="73" mass="8486">MTGGERRTLMHDLQKYERDLRAAECGITKGTATGEDLGLLRAQWEEADSRLRQYDYRYYIARVHAEGDRSGDY</sequence>
<dbReference type="EMBL" id="JANPWB010000005">
    <property type="protein sequence ID" value="KAJ1185387.1"/>
    <property type="molecule type" value="Genomic_DNA"/>
</dbReference>
<reference evidence="1" key="1">
    <citation type="journal article" date="2022" name="bioRxiv">
        <title>Sequencing and chromosome-scale assembly of the giantPleurodeles waltlgenome.</title>
        <authorList>
            <person name="Brown T."/>
            <person name="Elewa A."/>
            <person name="Iarovenko S."/>
            <person name="Subramanian E."/>
            <person name="Araus A.J."/>
            <person name="Petzold A."/>
            <person name="Susuki M."/>
            <person name="Suzuki K.-i.T."/>
            <person name="Hayashi T."/>
            <person name="Toyoda A."/>
            <person name="Oliveira C."/>
            <person name="Osipova E."/>
            <person name="Leigh N.D."/>
            <person name="Simon A."/>
            <person name="Yun M.H."/>
        </authorList>
    </citation>
    <scope>NUCLEOTIDE SEQUENCE</scope>
    <source>
        <strain evidence="1">20211129_DDA</strain>
        <tissue evidence="1">Liver</tissue>
    </source>
</reference>
<dbReference type="AlphaFoldDB" id="A0AAV7UCG3"/>
<accession>A0AAV7UCG3</accession>
<comment type="caution">
    <text evidence="1">The sequence shown here is derived from an EMBL/GenBank/DDBJ whole genome shotgun (WGS) entry which is preliminary data.</text>
</comment>
<evidence type="ECO:0000313" key="1">
    <source>
        <dbReference type="EMBL" id="KAJ1185387.1"/>
    </source>
</evidence>
<dbReference type="Proteomes" id="UP001066276">
    <property type="component" value="Chromosome 3_1"/>
</dbReference>
<evidence type="ECO:0000313" key="2">
    <source>
        <dbReference type="Proteomes" id="UP001066276"/>
    </source>
</evidence>
<name>A0AAV7UCG3_PLEWA</name>
<keyword evidence="2" id="KW-1185">Reference proteome</keyword>
<proteinExistence type="predicted"/>
<organism evidence="1 2">
    <name type="scientific">Pleurodeles waltl</name>
    <name type="common">Iberian ribbed newt</name>
    <dbReference type="NCBI Taxonomy" id="8319"/>
    <lineage>
        <taxon>Eukaryota</taxon>
        <taxon>Metazoa</taxon>
        <taxon>Chordata</taxon>
        <taxon>Craniata</taxon>
        <taxon>Vertebrata</taxon>
        <taxon>Euteleostomi</taxon>
        <taxon>Amphibia</taxon>
        <taxon>Batrachia</taxon>
        <taxon>Caudata</taxon>
        <taxon>Salamandroidea</taxon>
        <taxon>Salamandridae</taxon>
        <taxon>Pleurodelinae</taxon>
        <taxon>Pleurodeles</taxon>
    </lineage>
</organism>
<gene>
    <name evidence="1" type="ORF">NDU88_002180</name>
</gene>
<protein>
    <submittedName>
        <fullName evidence="1">Uncharacterized protein</fullName>
    </submittedName>
</protein>